<comment type="caution">
    <text evidence="2">The sequence shown here is derived from an EMBL/GenBank/DDBJ whole genome shotgun (WGS) entry which is preliminary data.</text>
</comment>
<dbReference type="Pfam" id="PF17727">
    <property type="entry name" value="CtsR_C"/>
    <property type="match status" value="1"/>
</dbReference>
<sequence>MKMDINDRNLNLLQENKNTFRAELLKSMLSVLSV</sequence>
<dbReference type="AlphaFoldDB" id="A0A645IEN4"/>
<organism evidence="2">
    <name type="scientific">bioreactor metagenome</name>
    <dbReference type="NCBI Taxonomy" id="1076179"/>
    <lineage>
        <taxon>unclassified sequences</taxon>
        <taxon>metagenomes</taxon>
        <taxon>ecological metagenomes</taxon>
    </lineage>
</organism>
<reference evidence="2" key="1">
    <citation type="submission" date="2019-08" db="EMBL/GenBank/DDBJ databases">
        <authorList>
            <person name="Kucharzyk K."/>
            <person name="Murdoch R.W."/>
            <person name="Higgins S."/>
            <person name="Loffler F."/>
        </authorList>
    </citation>
    <scope>NUCLEOTIDE SEQUENCE</scope>
</reference>
<dbReference type="InterPro" id="IPR041473">
    <property type="entry name" value="CtsR_C"/>
</dbReference>
<dbReference type="EMBL" id="VSSQ01106059">
    <property type="protein sequence ID" value="MPN45863.1"/>
    <property type="molecule type" value="Genomic_DNA"/>
</dbReference>
<protein>
    <recommendedName>
        <fullName evidence="1">CtsR C-terminal dimerization domain-containing protein</fullName>
    </recommendedName>
</protein>
<evidence type="ECO:0000313" key="2">
    <source>
        <dbReference type="EMBL" id="MPN45863.1"/>
    </source>
</evidence>
<accession>A0A645IEN4</accession>
<name>A0A645IEN4_9ZZZZ</name>
<feature type="domain" description="CtsR C-terminal dimerization" evidence="1">
    <location>
        <begin position="1"/>
        <end position="29"/>
    </location>
</feature>
<proteinExistence type="predicted"/>
<gene>
    <name evidence="2" type="ORF">SDC9_193438</name>
</gene>
<evidence type="ECO:0000259" key="1">
    <source>
        <dbReference type="Pfam" id="PF17727"/>
    </source>
</evidence>